<evidence type="ECO:0000313" key="3">
    <source>
        <dbReference type="Proteomes" id="UP000301309"/>
    </source>
</evidence>
<organism evidence="2 3">
    <name type="scientific">Streptomyces violaceusniger</name>
    <dbReference type="NCBI Taxonomy" id="68280"/>
    <lineage>
        <taxon>Bacteria</taxon>
        <taxon>Bacillati</taxon>
        <taxon>Actinomycetota</taxon>
        <taxon>Actinomycetes</taxon>
        <taxon>Kitasatosporales</taxon>
        <taxon>Streptomycetaceae</taxon>
        <taxon>Streptomyces</taxon>
        <taxon>Streptomyces violaceusniger group</taxon>
    </lineage>
</organism>
<keyword evidence="3" id="KW-1185">Reference proteome</keyword>
<dbReference type="RefSeq" id="WP_344590721.1">
    <property type="nucleotide sequence ID" value="NZ_BAAASO010000001.1"/>
</dbReference>
<gene>
    <name evidence="2" type="ORF">SVIO_055480</name>
</gene>
<evidence type="ECO:0000313" key="2">
    <source>
        <dbReference type="EMBL" id="GDY54925.1"/>
    </source>
</evidence>
<dbReference type="Proteomes" id="UP000301309">
    <property type="component" value="Unassembled WGS sequence"/>
</dbReference>
<reference evidence="2 3" key="1">
    <citation type="journal article" date="2020" name="Int. J. Syst. Evol. Microbiol.">
        <title>Reclassification of Streptomyces castelarensis and Streptomyces sporoclivatus as later heterotypic synonyms of Streptomyces antimycoticus.</title>
        <authorList>
            <person name="Komaki H."/>
            <person name="Tamura T."/>
        </authorList>
    </citation>
    <scope>NUCLEOTIDE SEQUENCE [LARGE SCALE GENOMIC DNA]</scope>
    <source>
        <strain evidence="2 3">NBRC 13459</strain>
    </source>
</reference>
<evidence type="ECO:0000256" key="1">
    <source>
        <dbReference type="SAM" id="MobiDB-lite"/>
    </source>
</evidence>
<proteinExistence type="predicted"/>
<protein>
    <recommendedName>
        <fullName evidence="4">Integrase</fullName>
    </recommendedName>
</protein>
<sequence>MNQRIEDFITWINRETESHRLPDQGVPQDPHGAIGLGRFRRTLAWHIARRPGGLVALAIQYGHMRTVLNARTSSGYGSRSRRGIHSVLDVETALAAAGTAARLRDRLAAGEKISGPAARRALTATVQVPRFEGRTVTQKFAKQAADYLARDGLVLFDNPDASLICVFKRDNALCEPGPNATAPNQFDCRPGCGNAIRLDSHANELLEEADRINQLATLAPHPLARRLRVTAEQHRATADTHHATAQPAEDLS</sequence>
<name>A0A4D4L172_STRVO</name>
<evidence type="ECO:0008006" key="4">
    <source>
        <dbReference type="Google" id="ProtNLM"/>
    </source>
</evidence>
<accession>A0A4D4L172</accession>
<feature type="compositionally biased region" description="Basic and acidic residues" evidence="1">
    <location>
        <begin position="233"/>
        <end position="242"/>
    </location>
</feature>
<feature type="region of interest" description="Disordered" evidence="1">
    <location>
        <begin position="233"/>
        <end position="252"/>
    </location>
</feature>
<dbReference type="EMBL" id="BJHW01000001">
    <property type="protein sequence ID" value="GDY54925.1"/>
    <property type="molecule type" value="Genomic_DNA"/>
</dbReference>
<comment type="caution">
    <text evidence="2">The sequence shown here is derived from an EMBL/GenBank/DDBJ whole genome shotgun (WGS) entry which is preliminary data.</text>
</comment>
<dbReference type="AlphaFoldDB" id="A0A4D4L172"/>